<gene>
    <name evidence="5" type="ORF">EEDITHA_LOCUS958</name>
</gene>
<evidence type="ECO:0000256" key="1">
    <source>
        <dbReference type="ARBA" id="ARBA00022729"/>
    </source>
</evidence>
<evidence type="ECO:0008006" key="7">
    <source>
        <dbReference type="Google" id="ProtNLM"/>
    </source>
</evidence>
<dbReference type="GO" id="GO:0007623">
    <property type="term" value="P:circadian rhythm"/>
    <property type="evidence" value="ECO:0007669"/>
    <property type="project" value="UniProtKB-ARBA"/>
</dbReference>
<evidence type="ECO:0000313" key="5">
    <source>
        <dbReference type="EMBL" id="CAH2084386.1"/>
    </source>
</evidence>
<feature type="signal peptide" evidence="4">
    <location>
        <begin position="1"/>
        <end position="19"/>
    </location>
</feature>
<sequence length="238" mass="25876">MRVSLCLMAIACFIAGACAGKLPSFIKPCAASDPNLDQCIASVITGAGPKFAQGIPELGIKPLDPADLGKVVVKNPALNVIFEDTVVTGLAGFRLNNFKINVEKGKVLLDFTANVTLKAHYEMDGQVLILPIKGSGQTKIKITNLNIVIRYTYKTVDGYWTITDHKDTYKMDNAHFKFTNLFGGNKELAATIDRVINEHWEPVVKDIAPTAFDAIINTCVNEGKKLFTAIPANQLLLP</sequence>
<name>A0AAU9TC33_EUPED</name>
<protein>
    <recommendedName>
        <fullName evidence="7">Takeout</fullName>
    </recommendedName>
</protein>
<evidence type="ECO:0000256" key="2">
    <source>
        <dbReference type="ARBA" id="ARBA00023108"/>
    </source>
</evidence>
<reference evidence="5" key="1">
    <citation type="submission" date="2022-03" db="EMBL/GenBank/DDBJ databases">
        <authorList>
            <person name="Tunstrom K."/>
        </authorList>
    </citation>
    <scope>NUCLEOTIDE SEQUENCE</scope>
</reference>
<evidence type="ECO:0000313" key="6">
    <source>
        <dbReference type="Proteomes" id="UP001153954"/>
    </source>
</evidence>
<dbReference type="Pfam" id="PF06585">
    <property type="entry name" value="JHBP"/>
    <property type="match status" value="1"/>
</dbReference>
<dbReference type="PANTHER" id="PTHR11008">
    <property type="entry name" value="PROTEIN TAKEOUT-LIKE PROTEIN"/>
    <property type="match status" value="1"/>
</dbReference>
<dbReference type="PANTHER" id="PTHR11008:SF32">
    <property type="entry name" value="CIRCADIAN CLOCK-CONTROLLED PROTEIN DAYWAKE-RELATED"/>
    <property type="match status" value="1"/>
</dbReference>
<accession>A0AAU9TC33</accession>
<dbReference type="PROSITE" id="PS51257">
    <property type="entry name" value="PROKAR_LIPOPROTEIN"/>
    <property type="match status" value="1"/>
</dbReference>
<proteinExistence type="inferred from homology"/>
<dbReference type="SMART" id="SM00700">
    <property type="entry name" value="JHBP"/>
    <property type="match status" value="1"/>
</dbReference>
<dbReference type="Proteomes" id="UP001153954">
    <property type="component" value="Unassembled WGS sequence"/>
</dbReference>
<dbReference type="FunFam" id="3.15.10.30:FF:000001">
    <property type="entry name" value="Takeout-like protein 1"/>
    <property type="match status" value="1"/>
</dbReference>
<keyword evidence="1 4" id="KW-0732">Signal</keyword>
<organism evidence="5 6">
    <name type="scientific">Euphydryas editha</name>
    <name type="common">Edith's checkerspot</name>
    <dbReference type="NCBI Taxonomy" id="104508"/>
    <lineage>
        <taxon>Eukaryota</taxon>
        <taxon>Metazoa</taxon>
        <taxon>Ecdysozoa</taxon>
        <taxon>Arthropoda</taxon>
        <taxon>Hexapoda</taxon>
        <taxon>Insecta</taxon>
        <taxon>Pterygota</taxon>
        <taxon>Neoptera</taxon>
        <taxon>Endopterygota</taxon>
        <taxon>Lepidoptera</taxon>
        <taxon>Glossata</taxon>
        <taxon>Ditrysia</taxon>
        <taxon>Papilionoidea</taxon>
        <taxon>Nymphalidae</taxon>
        <taxon>Nymphalinae</taxon>
        <taxon>Euphydryas</taxon>
    </lineage>
</organism>
<feature type="chain" id="PRO_5043605856" description="Takeout" evidence="4">
    <location>
        <begin position="20"/>
        <end position="238"/>
    </location>
</feature>
<comment type="caution">
    <text evidence="5">The sequence shown here is derived from an EMBL/GenBank/DDBJ whole genome shotgun (WGS) entry which is preliminary data.</text>
</comment>
<keyword evidence="6" id="KW-1185">Reference proteome</keyword>
<evidence type="ECO:0000256" key="4">
    <source>
        <dbReference type="SAM" id="SignalP"/>
    </source>
</evidence>
<dbReference type="AlphaFoldDB" id="A0AAU9TC33"/>
<evidence type="ECO:0000256" key="3">
    <source>
        <dbReference type="ARBA" id="ARBA00060902"/>
    </source>
</evidence>
<dbReference type="GO" id="GO:0005615">
    <property type="term" value="C:extracellular space"/>
    <property type="evidence" value="ECO:0007669"/>
    <property type="project" value="TreeGrafter"/>
</dbReference>
<keyword evidence="2" id="KW-0090">Biological rhythms</keyword>
<comment type="similarity">
    <text evidence="3">Belongs to the TO family.</text>
</comment>
<dbReference type="InterPro" id="IPR038606">
    <property type="entry name" value="To_sf"/>
</dbReference>
<dbReference type="Gene3D" id="3.15.10.30">
    <property type="entry name" value="Haemolymph juvenile hormone binding protein"/>
    <property type="match status" value="1"/>
</dbReference>
<dbReference type="InterPro" id="IPR010562">
    <property type="entry name" value="Haemolymph_juvenile_hormone-bd"/>
</dbReference>
<dbReference type="EMBL" id="CAKOGL010000003">
    <property type="protein sequence ID" value="CAH2084386.1"/>
    <property type="molecule type" value="Genomic_DNA"/>
</dbReference>